<evidence type="ECO:0000313" key="2">
    <source>
        <dbReference type="RefSeq" id="XP_070851283.1"/>
    </source>
</evidence>
<accession>A0ABM4TMU8</accession>
<dbReference type="Proteomes" id="UP001652628">
    <property type="component" value="Chromosome 2R"/>
</dbReference>
<gene>
    <name evidence="2" type="primary">LOC136116675</name>
</gene>
<sequence length="180" mass="20041">MFQILECIEQMDNIEHDGQIRDLVLENLCFPTDKPGRWVHAGFGDVPPKAVKGGTDNGDQLFIARARHKGYLIPGKFQPSHGVTYVAYGGKEYGKVLYEILCAAEGRWVYVEGGHIPYNAVPAGRIATGEPLYIGRVCHNRTVTLGKVHPSHGCCYVPYGGEELAFKKFEIYVMDAYSYV</sequence>
<keyword evidence="1" id="KW-1185">Reference proteome</keyword>
<dbReference type="PANTHER" id="PTHR31649:SF1">
    <property type="entry name" value="FARNESOIC ACID O-METHYL TRANSFERASE DOMAIN-CONTAINING PROTEIN"/>
    <property type="match status" value="1"/>
</dbReference>
<dbReference type="RefSeq" id="XP_070851283.1">
    <property type="nucleotide sequence ID" value="XM_070995182.1"/>
</dbReference>
<name>A0ABM4TMU8_DROSZ</name>
<dbReference type="GeneID" id="136116675"/>
<organism evidence="1 2">
    <name type="scientific">Drosophila suzukii</name>
    <name type="common">Spotted-wing drosophila fruit fly</name>
    <dbReference type="NCBI Taxonomy" id="28584"/>
    <lineage>
        <taxon>Eukaryota</taxon>
        <taxon>Metazoa</taxon>
        <taxon>Ecdysozoa</taxon>
        <taxon>Arthropoda</taxon>
        <taxon>Hexapoda</taxon>
        <taxon>Insecta</taxon>
        <taxon>Pterygota</taxon>
        <taxon>Neoptera</taxon>
        <taxon>Endopterygota</taxon>
        <taxon>Diptera</taxon>
        <taxon>Brachycera</taxon>
        <taxon>Muscomorpha</taxon>
        <taxon>Ephydroidea</taxon>
        <taxon>Drosophilidae</taxon>
        <taxon>Drosophila</taxon>
        <taxon>Sophophora</taxon>
    </lineage>
</organism>
<protein>
    <submittedName>
        <fullName evidence="2">Natterin-4-like</fullName>
    </submittedName>
</protein>
<dbReference type="InterPro" id="IPR006616">
    <property type="entry name" value="DM9_repeat"/>
</dbReference>
<dbReference type="PANTHER" id="PTHR31649">
    <property type="entry name" value="AGAP009604-PA"/>
    <property type="match status" value="1"/>
</dbReference>
<dbReference type="Pfam" id="PF11901">
    <property type="entry name" value="DM9"/>
    <property type="match status" value="1"/>
</dbReference>
<proteinExistence type="predicted"/>
<evidence type="ECO:0000313" key="1">
    <source>
        <dbReference type="Proteomes" id="UP001652628"/>
    </source>
</evidence>
<dbReference type="SMART" id="SM00696">
    <property type="entry name" value="DM9"/>
    <property type="match status" value="2"/>
</dbReference>
<reference evidence="2" key="1">
    <citation type="submission" date="2025-08" db="UniProtKB">
        <authorList>
            <consortium name="RefSeq"/>
        </authorList>
    </citation>
    <scope>IDENTIFICATION</scope>
</reference>